<gene>
    <name evidence="5" type="ORF">BDE18_3400</name>
</gene>
<keyword evidence="2 5" id="KW-0238">DNA-binding</keyword>
<name>A0ABX9SCM3_PARPN</name>
<dbReference type="SMART" id="SM00418">
    <property type="entry name" value="HTH_ARSR"/>
    <property type="match status" value="1"/>
</dbReference>
<reference evidence="5" key="1">
    <citation type="submission" date="2018-10" db="EMBL/GenBank/DDBJ databases">
        <title>Genomic Encyclopedia of Archaeal and Bacterial Type Strains, Phase II (KMG-II): from individual species to whole genera.</title>
        <authorList>
            <person name="Goeker M."/>
        </authorList>
    </citation>
    <scope>NUCLEOTIDE SEQUENCE [LARGE SCALE GENOMIC DNA]</scope>
    <source>
        <strain evidence="5">DSM 2944</strain>
    </source>
</reference>
<dbReference type="PANTHER" id="PTHR43132">
    <property type="entry name" value="ARSENICAL RESISTANCE OPERON REPRESSOR ARSR-RELATED"/>
    <property type="match status" value="1"/>
</dbReference>
<dbReference type="InterPro" id="IPR036390">
    <property type="entry name" value="WH_DNA-bd_sf"/>
</dbReference>
<accession>A0ABX9SCM3</accession>
<dbReference type="InterPro" id="IPR011991">
    <property type="entry name" value="ArsR-like_HTH"/>
</dbReference>
<comment type="caution">
    <text evidence="5">The sequence shown here is derived from an EMBL/GenBank/DDBJ whole genome shotgun (WGS) entry which is preliminary data.</text>
</comment>
<dbReference type="Gene3D" id="1.10.10.10">
    <property type="entry name" value="Winged helix-like DNA-binding domain superfamily/Winged helix DNA-binding domain"/>
    <property type="match status" value="1"/>
</dbReference>
<dbReference type="NCBIfam" id="NF033788">
    <property type="entry name" value="HTH_metalloreg"/>
    <property type="match status" value="1"/>
</dbReference>
<proteinExistence type="predicted"/>
<dbReference type="EMBL" id="RBLI01000002">
    <property type="protein sequence ID" value="RKS44551.1"/>
    <property type="molecule type" value="Genomic_DNA"/>
</dbReference>
<keyword evidence="3" id="KW-0804">Transcription</keyword>
<keyword evidence="1" id="KW-0805">Transcription regulation</keyword>
<evidence type="ECO:0000256" key="3">
    <source>
        <dbReference type="ARBA" id="ARBA00023163"/>
    </source>
</evidence>
<protein>
    <submittedName>
        <fullName evidence="5">DNA-binding transcriptional ArsR family regulator</fullName>
    </submittedName>
</protein>
<dbReference type="CDD" id="cd00090">
    <property type="entry name" value="HTH_ARSR"/>
    <property type="match status" value="1"/>
</dbReference>
<keyword evidence="6" id="KW-1185">Reference proteome</keyword>
<feature type="domain" description="HTH arsR-type" evidence="4">
    <location>
        <begin position="57"/>
        <end position="149"/>
    </location>
</feature>
<dbReference type="PANTHER" id="PTHR43132:SF2">
    <property type="entry name" value="ARSENICAL RESISTANCE OPERON REPRESSOR ARSR-RELATED"/>
    <property type="match status" value="1"/>
</dbReference>
<dbReference type="InterPro" id="IPR001845">
    <property type="entry name" value="HTH_ArsR_DNA-bd_dom"/>
</dbReference>
<evidence type="ECO:0000313" key="5">
    <source>
        <dbReference type="EMBL" id="RKS44551.1"/>
    </source>
</evidence>
<dbReference type="PRINTS" id="PR00778">
    <property type="entry name" value="HTHARSR"/>
</dbReference>
<evidence type="ECO:0000256" key="2">
    <source>
        <dbReference type="ARBA" id="ARBA00023125"/>
    </source>
</evidence>
<dbReference type="InterPro" id="IPR051011">
    <property type="entry name" value="Metal_resp_trans_reg"/>
</dbReference>
<dbReference type="SUPFAM" id="SSF46785">
    <property type="entry name" value="Winged helix' DNA-binding domain"/>
    <property type="match status" value="1"/>
</dbReference>
<evidence type="ECO:0000313" key="6">
    <source>
        <dbReference type="Proteomes" id="UP000273626"/>
    </source>
</evidence>
<sequence>MIPAPWIRDKLAQSSGWGCRAPAYPAFRKEGNGDEPLGGIENIRQEPEQEADFDALIKAANDASTFLKALGHDGRLMILCYLMSGPKSVTELENLLSSRQAVVSQQLARLRHEGLVSARRDGQTIFYSILDPKVVDLLAVLKKLFETDC</sequence>
<evidence type="ECO:0000256" key="1">
    <source>
        <dbReference type="ARBA" id="ARBA00023015"/>
    </source>
</evidence>
<dbReference type="InterPro" id="IPR036388">
    <property type="entry name" value="WH-like_DNA-bd_sf"/>
</dbReference>
<dbReference type="Proteomes" id="UP000273626">
    <property type="component" value="Unassembled WGS sequence"/>
</dbReference>
<dbReference type="PROSITE" id="PS50987">
    <property type="entry name" value="HTH_ARSR_2"/>
    <property type="match status" value="1"/>
</dbReference>
<organism evidence="5 6">
    <name type="scientific">Paracoccus pantotrophus</name>
    <name type="common">Thiosphaera pantotropha</name>
    <dbReference type="NCBI Taxonomy" id="82367"/>
    <lineage>
        <taxon>Bacteria</taxon>
        <taxon>Pseudomonadati</taxon>
        <taxon>Pseudomonadota</taxon>
        <taxon>Alphaproteobacteria</taxon>
        <taxon>Rhodobacterales</taxon>
        <taxon>Paracoccaceae</taxon>
        <taxon>Paracoccus</taxon>
    </lineage>
</organism>
<dbReference type="Pfam" id="PF01022">
    <property type="entry name" value="HTH_5"/>
    <property type="match status" value="1"/>
</dbReference>
<evidence type="ECO:0000259" key="4">
    <source>
        <dbReference type="PROSITE" id="PS50987"/>
    </source>
</evidence>
<dbReference type="GO" id="GO:0003677">
    <property type="term" value="F:DNA binding"/>
    <property type="evidence" value="ECO:0007669"/>
    <property type="project" value="UniProtKB-KW"/>
</dbReference>